<dbReference type="PANTHER" id="PTHR42753:SF2">
    <property type="entry name" value="PROLINE--TRNA LIGASE"/>
    <property type="match status" value="1"/>
</dbReference>
<evidence type="ECO:0000256" key="9">
    <source>
        <dbReference type="ARBA" id="ARBA00022917"/>
    </source>
</evidence>
<dbReference type="AlphaFoldDB" id="A0A6S6T5U1"/>
<dbReference type="EC" id="6.1.1.15" evidence="3 12"/>
<dbReference type="FunFam" id="3.30.930.10:FF:000066">
    <property type="entry name" value="Proline--tRNA ligase"/>
    <property type="match status" value="1"/>
</dbReference>
<keyword evidence="9" id="KW-0648">Protein biosynthesis</keyword>
<dbReference type="InterPro" id="IPR002316">
    <property type="entry name" value="Pro-tRNA-ligase_IIa"/>
</dbReference>
<dbReference type="Gene3D" id="3.30.930.10">
    <property type="entry name" value="Bira Bifunctional Protein, Domain 2"/>
    <property type="match status" value="2"/>
</dbReference>
<keyword evidence="10 14" id="KW-0030">Aminoacyl-tRNA synthetase</keyword>
<dbReference type="InterPro" id="IPR036621">
    <property type="entry name" value="Anticodon-bd_dom_sf"/>
</dbReference>
<dbReference type="InterPro" id="IPR004500">
    <property type="entry name" value="Pro-tRNA-synth_IIa_bac-type"/>
</dbReference>
<dbReference type="GO" id="GO:0005524">
    <property type="term" value="F:ATP binding"/>
    <property type="evidence" value="ECO:0007669"/>
    <property type="project" value="UniProtKB-KW"/>
</dbReference>
<protein>
    <recommendedName>
        <fullName evidence="4 12">Proline--tRNA ligase</fullName>
        <ecNumber evidence="3 12">6.1.1.15</ecNumber>
    </recommendedName>
</protein>
<evidence type="ECO:0000256" key="10">
    <source>
        <dbReference type="ARBA" id="ARBA00023146"/>
    </source>
</evidence>
<comment type="catalytic activity">
    <reaction evidence="11">
        <text>tRNA(Pro) + L-proline + ATP = L-prolyl-tRNA(Pro) + AMP + diphosphate</text>
        <dbReference type="Rhea" id="RHEA:14305"/>
        <dbReference type="Rhea" id="RHEA-COMP:9700"/>
        <dbReference type="Rhea" id="RHEA-COMP:9702"/>
        <dbReference type="ChEBI" id="CHEBI:30616"/>
        <dbReference type="ChEBI" id="CHEBI:33019"/>
        <dbReference type="ChEBI" id="CHEBI:60039"/>
        <dbReference type="ChEBI" id="CHEBI:78442"/>
        <dbReference type="ChEBI" id="CHEBI:78532"/>
        <dbReference type="ChEBI" id="CHEBI:456215"/>
        <dbReference type="EC" id="6.1.1.15"/>
    </reaction>
</comment>
<dbReference type="EMBL" id="CACVAW010000040">
    <property type="protein sequence ID" value="CAA6810276.1"/>
    <property type="molecule type" value="Genomic_DNA"/>
</dbReference>
<organism evidence="14">
    <name type="scientific">uncultured Campylobacterales bacterium</name>
    <dbReference type="NCBI Taxonomy" id="352960"/>
    <lineage>
        <taxon>Bacteria</taxon>
        <taxon>Pseudomonadati</taxon>
        <taxon>Campylobacterota</taxon>
        <taxon>Epsilonproteobacteria</taxon>
        <taxon>Campylobacterales</taxon>
        <taxon>environmental samples</taxon>
    </lineage>
</organism>
<dbReference type="GO" id="GO:0005829">
    <property type="term" value="C:cytosol"/>
    <property type="evidence" value="ECO:0007669"/>
    <property type="project" value="TreeGrafter"/>
</dbReference>
<evidence type="ECO:0000256" key="11">
    <source>
        <dbReference type="ARBA" id="ARBA00047671"/>
    </source>
</evidence>
<keyword evidence="7" id="KW-0547">Nucleotide-binding</keyword>
<keyword evidence="5" id="KW-0963">Cytoplasm</keyword>
<dbReference type="CDD" id="cd00861">
    <property type="entry name" value="ProRS_anticodon_short"/>
    <property type="match status" value="1"/>
</dbReference>
<accession>A0A6S6T5U1</accession>
<proteinExistence type="predicted"/>
<dbReference type="InterPro" id="IPR045864">
    <property type="entry name" value="aa-tRNA-synth_II/BPL/LPL"/>
</dbReference>
<gene>
    <name evidence="14" type="ORF">HELGO_WM5978</name>
</gene>
<dbReference type="GO" id="GO:0004827">
    <property type="term" value="F:proline-tRNA ligase activity"/>
    <property type="evidence" value="ECO:0007669"/>
    <property type="project" value="UniProtKB-UniRule"/>
</dbReference>
<sequence length="509" mass="57201">MKFSKSFIPTTKQPPKDAVVNSHKYLVQGGFVSQTGSGIYNFLPMGKIVLDQISTIVKEELNKTGAQEVDLGMVTPASLWKESARYEKYGKELLRFKDRKSNDFVLGPTYEEAMVDLVRNRVTSYKNLPLNLYQVKTKFRDELRPRFGLLRGREFLMKDGYSFHSSEESLKEEFALMEQTYKNILDRLGLEYRVVEADSGSIGGNSSKEFMVLASNGEDDIVYCEACEYGANIEAAVSSVDNSTNSKIVVKKALYEDSSKIVVFFISQDDELQLTKATKAVDALELFDIDTPQDMTKQDFIDSSEYECIIDSSLENEFALSSYDVRAVQVGDTCKCCGNKLNITKGIEVGHIFELGDKYSSALNATFLDENGKSKNLIMGTYGLGISRLVAVMQEVLSDEKGCVWNNIIAPCQLDIIISDIKKPDQVKVATDIYNKCLEKGLSVILDDRKERFGFKIGDFELIGFPYAIIVGRNLSDGIIQLVDRKTLQKTDIQLDEIDEKLKELFWGS</sequence>
<dbReference type="SUPFAM" id="SSF55681">
    <property type="entry name" value="Class II aaRS and biotin synthetases"/>
    <property type="match status" value="1"/>
</dbReference>
<dbReference type="PANTHER" id="PTHR42753">
    <property type="entry name" value="MITOCHONDRIAL RIBOSOME PROTEIN L39/PROLYL-TRNA LIGASE FAMILY MEMBER"/>
    <property type="match status" value="1"/>
</dbReference>
<comment type="subcellular location">
    <subcellularLocation>
        <location evidence="1">Cytoplasm</location>
    </subcellularLocation>
</comment>
<evidence type="ECO:0000256" key="3">
    <source>
        <dbReference type="ARBA" id="ARBA00012831"/>
    </source>
</evidence>
<feature type="domain" description="Aminoacyl-transfer RNA synthetases class-II family profile" evidence="13">
    <location>
        <begin position="53"/>
        <end position="411"/>
    </location>
</feature>
<dbReference type="Pfam" id="PF03129">
    <property type="entry name" value="HGTP_anticodon"/>
    <property type="match status" value="1"/>
</dbReference>
<dbReference type="PROSITE" id="PS50862">
    <property type="entry name" value="AA_TRNA_LIGASE_II"/>
    <property type="match status" value="1"/>
</dbReference>
<keyword evidence="6 14" id="KW-0436">Ligase</keyword>
<dbReference type="InterPro" id="IPR002314">
    <property type="entry name" value="aa-tRNA-synt_IIb"/>
</dbReference>
<keyword evidence="8" id="KW-0067">ATP-binding</keyword>
<dbReference type="InterPro" id="IPR033730">
    <property type="entry name" value="ProRS_core_prok"/>
</dbReference>
<evidence type="ECO:0000256" key="2">
    <source>
        <dbReference type="ARBA" id="ARBA00011738"/>
    </source>
</evidence>
<evidence type="ECO:0000256" key="5">
    <source>
        <dbReference type="ARBA" id="ARBA00022490"/>
    </source>
</evidence>
<evidence type="ECO:0000256" key="7">
    <source>
        <dbReference type="ARBA" id="ARBA00022741"/>
    </source>
</evidence>
<evidence type="ECO:0000259" key="13">
    <source>
        <dbReference type="PROSITE" id="PS50862"/>
    </source>
</evidence>
<dbReference type="InterPro" id="IPR044140">
    <property type="entry name" value="ProRS_anticodon_short"/>
</dbReference>
<dbReference type="Pfam" id="PF00587">
    <property type="entry name" value="tRNA-synt_2b"/>
    <property type="match status" value="1"/>
</dbReference>
<comment type="subunit">
    <text evidence="2">Homodimer.</text>
</comment>
<dbReference type="PRINTS" id="PR01046">
    <property type="entry name" value="TRNASYNTHPRO"/>
</dbReference>
<dbReference type="SUPFAM" id="SSF52954">
    <property type="entry name" value="Class II aaRS ABD-related"/>
    <property type="match status" value="1"/>
</dbReference>
<name>A0A6S6T5U1_9BACT</name>
<dbReference type="GO" id="GO:0006433">
    <property type="term" value="P:prolyl-tRNA aminoacylation"/>
    <property type="evidence" value="ECO:0007669"/>
    <property type="project" value="UniProtKB-UniRule"/>
</dbReference>
<dbReference type="Gene3D" id="3.40.50.800">
    <property type="entry name" value="Anticodon-binding domain"/>
    <property type="match status" value="1"/>
</dbReference>
<dbReference type="InterPro" id="IPR006195">
    <property type="entry name" value="aa-tRNA-synth_II"/>
</dbReference>
<dbReference type="CDD" id="cd00779">
    <property type="entry name" value="ProRS_core_prok"/>
    <property type="match status" value="1"/>
</dbReference>
<dbReference type="InterPro" id="IPR004154">
    <property type="entry name" value="Anticodon-bd"/>
</dbReference>
<evidence type="ECO:0000256" key="6">
    <source>
        <dbReference type="ARBA" id="ARBA00022598"/>
    </source>
</evidence>
<dbReference type="NCBIfam" id="TIGR00409">
    <property type="entry name" value="proS_fam_II"/>
    <property type="match status" value="1"/>
</dbReference>
<evidence type="ECO:0000256" key="8">
    <source>
        <dbReference type="ARBA" id="ARBA00022840"/>
    </source>
</evidence>
<reference evidence="14" key="1">
    <citation type="submission" date="2020-01" db="EMBL/GenBank/DDBJ databases">
        <authorList>
            <person name="Meier V. D."/>
            <person name="Meier V D."/>
        </authorList>
    </citation>
    <scope>NUCLEOTIDE SEQUENCE</scope>
    <source>
        <strain evidence="14">HLG_WM_MAG_12</strain>
    </source>
</reference>
<dbReference type="InterPro" id="IPR050062">
    <property type="entry name" value="Pro-tRNA_synthetase"/>
</dbReference>
<evidence type="ECO:0000256" key="12">
    <source>
        <dbReference type="NCBIfam" id="TIGR00409"/>
    </source>
</evidence>
<evidence type="ECO:0000313" key="14">
    <source>
        <dbReference type="EMBL" id="CAA6810276.1"/>
    </source>
</evidence>
<evidence type="ECO:0000256" key="4">
    <source>
        <dbReference type="ARBA" id="ARBA00019110"/>
    </source>
</evidence>
<evidence type="ECO:0000256" key="1">
    <source>
        <dbReference type="ARBA" id="ARBA00004496"/>
    </source>
</evidence>